<dbReference type="Pfam" id="PF07261">
    <property type="entry name" value="DnaB_2"/>
    <property type="match status" value="2"/>
</dbReference>
<comment type="similarity">
    <text evidence="1">Belongs to the DnaB/DnaD family.</text>
</comment>
<dbReference type="SUPFAM" id="SSF158499">
    <property type="entry name" value="DnaD domain-like"/>
    <property type="match status" value="2"/>
</dbReference>
<sequence>MFKLQNNKYDLGETAIPNIFLNDFMPGANGDFVKVYILGYKFAKEGRKDINNGNIADFLGILESDVIRAWQYWNKMGIVNIDKSYNVEFVDLKELYITNVYNLKKEKKKDKGYSEVVENPTIANLLTRVEFLMREPIPPMKKLDIANWISAYNMPAELIEEAFFYATEVKGIYKINYIEQIVRNWSKDNIRTMEDIEKSYMEHDIRYMRYSKVMRYIGLSKKQFTQVDFNIINSWFDEFGYTLDIVLAACNRTSKIQNPNVNYVDAILRNWKKLGINSVEEIEEKDRQKRKRKPTAFHNFKQITDNYSDDELENVAMKKQREGFKKLGVDYETFREDK</sequence>
<protein>
    <submittedName>
        <fullName evidence="3">DnaD/phage-associated family protein</fullName>
    </submittedName>
</protein>
<reference evidence="3 4" key="1">
    <citation type="submission" date="2024-06" db="EMBL/GenBank/DDBJ databases">
        <title>Genomic Encyclopedia of Type Strains, Phase IV (KMG-IV): sequencing the most valuable type-strain genomes for metagenomic binning, comparative biology and taxonomic classification.</title>
        <authorList>
            <person name="Goeker M."/>
        </authorList>
    </citation>
    <scope>NUCLEOTIDE SEQUENCE [LARGE SCALE GENOMIC DNA]</scope>
    <source>
        <strain evidence="3 4">DSM 21460</strain>
    </source>
</reference>
<dbReference type="InterPro" id="IPR006343">
    <property type="entry name" value="DnaB/C_C"/>
</dbReference>
<feature type="domain" description="DnaB/C C-terminal" evidence="2">
    <location>
        <begin position="224"/>
        <end position="285"/>
    </location>
</feature>
<dbReference type="InterPro" id="IPR053162">
    <property type="entry name" value="DnaD"/>
</dbReference>
<dbReference type="Proteomes" id="UP001549162">
    <property type="component" value="Unassembled WGS sequence"/>
</dbReference>
<dbReference type="InterPro" id="IPR017019">
    <property type="entry name" value="DNA_replication_prd_bac"/>
</dbReference>
<dbReference type="RefSeq" id="WP_354368619.1">
    <property type="nucleotide sequence ID" value="NZ_JBEPMA010000009.1"/>
</dbReference>
<feature type="domain" description="DnaB/C C-terminal" evidence="2">
    <location>
        <begin position="135"/>
        <end position="198"/>
    </location>
</feature>
<accession>A0ABV2JAJ7</accession>
<dbReference type="Gene3D" id="1.10.10.630">
    <property type="entry name" value="DnaD domain-like"/>
    <property type="match status" value="2"/>
</dbReference>
<keyword evidence="4" id="KW-1185">Reference proteome</keyword>
<dbReference type="PANTHER" id="PTHR37293:SF5">
    <property type="entry name" value="DNA REPLICATION PROTEIN"/>
    <property type="match status" value="1"/>
</dbReference>
<dbReference type="InterPro" id="IPR034829">
    <property type="entry name" value="DnaD-like_sf"/>
</dbReference>
<evidence type="ECO:0000313" key="4">
    <source>
        <dbReference type="Proteomes" id="UP001549162"/>
    </source>
</evidence>
<dbReference type="PANTHER" id="PTHR37293">
    <property type="entry name" value="PHAGE REPLICATION PROTEIN-RELATED"/>
    <property type="match status" value="1"/>
</dbReference>
<comment type="caution">
    <text evidence="3">The sequence shown here is derived from an EMBL/GenBank/DDBJ whole genome shotgun (WGS) entry which is preliminary data.</text>
</comment>
<dbReference type="EMBL" id="JBEPMA010000009">
    <property type="protein sequence ID" value="MET3617818.1"/>
    <property type="molecule type" value="Genomic_DNA"/>
</dbReference>
<evidence type="ECO:0000313" key="3">
    <source>
        <dbReference type="EMBL" id="MET3617818.1"/>
    </source>
</evidence>
<dbReference type="PIRSF" id="PIRSF033722">
    <property type="entry name" value="DnaD_CA_C3587_prd"/>
    <property type="match status" value="1"/>
</dbReference>
<evidence type="ECO:0000256" key="1">
    <source>
        <dbReference type="ARBA" id="ARBA00093462"/>
    </source>
</evidence>
<proteinExistence type="inferred from homology"/>
<name>A0ABV2JAJ7_9FIRM</name>
<organism evidence="3 4">
    <name type="scientific">Peptoniphilus olsenii</name>
    <dbReference type="NCBI Taxonomy" id="411570"/>
    <lineage>
        <taxon>Bacteria</taxon>
        <taxon>Bacillati</taxon>
        <taxon>Bacillota</taxon>
        <taxon>Tissierellia</taxon>
        <taxon>Tissierellales</taxon>
        <taxon>Peptoniphilaceae</taxon>
        <taxon>Peptoniphilus</taxon>
    </lineage>
</organism>
<dbReference type="NCBIfam" id="TIGR01446">
    <property type="entry name" value="DnaD_dom"/>
    <property type="match status" value="2"/>
</dbReference>
<evidence type="ECO:0000259" key="2">
    <source>
        <dbReference type="Pfam" id="PF07261"/>
    </source>
</evidence>
<gene>
    <name evidence="3" type="ORF">ABID14_001453</name>
</gene>